<dbReference type="Gene3D" id="3.40.190.80">
    <property type="match status" value="1"/>
</dbReference>
<keyword evidence="5 8" id="KW-0378">Hydrolase</keyword>
<dbReference type="Gene3D" id="3.30.540.10">
    <property type="entry name" value="Fructose-1,6-Bisphosphatase, subunit A, domain 1"/>
    <property type="match status" value="1"/>
</dbReference>
<organism evidence="9 10">
    <name type="scientific">Paenibacillus mucilaginosus (strain KNP414)</name>
    <dbReference type="NCBI Taxonomy" id="1036673"/>
    <lineage>
        <taxon>Bacteria</taxon>
        <taxon>Bacillati</taxon>
        <taxon>Bacillota</taxon>
        <taxon>Bacilli</taxon>
        <taxon>Bacillales</taxon>
        <taxon>Paenibacillaceae</taxon>
        <taxon>Paenibacillus</taxon>
    </lineage>
</organism>
<accession>F8FRE2</accession>
<dbReference type="GO" id="GO:0046854">
    <property type="term" value="P:phosphatidylinositol phosphate biosynthetic process"/>
    <property type="evidence" value="ECO:0007669"/>
    <property type="project" value="InterPro"/>
</dbReference>
<evidence type="ECO:0000313" key="9">
    <source>
        <dbReference type="EMBL" id="AEI40499.1"/>
    </source>
</evidence>
<comment type="cofactor">
    <cofactor evidence="2 7 8">
        <name>Mg(2+)</name>
        <dbReference type="ChEBI" id="CHEBI:18420"/>
    </cofactor>
</comment>
<dbReference type="RefSeq" id="WP_013915661.1">
    <property type="nucleotide sequence ID" value="NC_015690.1"/>
</dbReference>
<feature type="binding site" evidence="7">
    <location>
        <position position="92"/>
    </location>
    <ligand>
        <name>Mg(2+)</name>
        <dbReference type="ChEBI" id="CHEBI:18420"/>
        <label>1</label>
        <note>catalytic</note>
    </ligand>
</feature>
<dbReference type="GO" id="GO:0008934">
    <property type="term" value="F:inositol monophosphate 1-phosphatase activity"/>
    <property type="evidence" value="ECO:0007669"/>
    <property type="project" value="InterPro"/>
</dbReference>
<evidence type="ECO:0000256" key="4">
    <source>
        <dbReference type="ARBA" id="ARBA00022723"/>
    </source>
</evidence>
<dbReference type="InterPro" id="IPR033942">
    <property type="entry name" value="IMPase"/>
</dbReference>
<dbReference type="InterPro" id="IPR020583">
    <property type="entry name" value="Inositol_monoP_metal-BS"/>
</dbReference>
<evidence type="ECO:0000256" key="7">
    <source>
        <dbReference type="PIRSR" id="PIRSR600760-2"/>
    </source>
</evidence>
<dbReference type="PANTHER" id="PTHR20854">
    <property type="entry name" value="INOSITOL MONOPHOSPHATASE"/>
    <property type="match status" value="1"/>
</dbReference>
<evidence type="ECO:0000313" key="10">
    <source>
        <dbReference type="Proteomes" id="UP000006620"/>
    </source>
</evidence>
<dbReference type="CDD" id="cd01639">
    <property type="entry name" value="IMPase"/>
    <property type="match status" value="1"/>
</dbReference>
<name>F8FRE2_PAEMK</name>
<dbReference type="AlphaFoldDB" id="F8FRE2"/>
<proteinExistence type="inferred from homology"/>
<feature type="binding site" evidence="7">
    <location>
        <position position="94"/>
    </location>
    <ligand>
        <name>Mg(2+)</name>
        <dbReference type="ChEBI" id="CHEBI:18420"/>
        <label>1</label>
        <note>catalytic</note>
    </ligand>
</feature>
<dbReference type="PANTHER" id="PTHR20854:SF4">
    <property type="entry name" value="INOSITOL-1-MONOPHOSPHATASE-RELATED"/>
    <property type="match status" value="1"/>
</dbReference>
<comment type="similarity">
    <text evidence="3 8">Belongs to the inositol monophosphatase superfamily.</text>
</comment>
<feature type="binding site" evidence="7">
    <location>
        <position position="219"/>
    </location>
    <ligand>
        <name>Mg(2+)</name>
        <dbReference type="ChEBI" id="CHEBI:18420"/>
        <label>1</label>
        <note>catalytic</note>
    </ligand>
</feature>
<evidence type="ECO:0000256" key="8">
    <source>
        <dbReference type="RuleBase" id="RU364068"/>
    </source>
</evidence>
<dbReference type="KEGG" id="pms:KNP414_01938"/>
<keyword evidence="4 7" id="KW-0479">Metal-binding</keyword>
<evidence type="ECO:0000256" key="1">
    <source>
        <dbReference type="ARBA" id="ARBA00001033"/>
    </source>
</evidence>
<gene>
    <name evidence="9" type="ordered locus">KNP414_01938</name>
</gene>
<evidence type="ECO:0000256" key="3">
    <source>
        <dbReference type="ARBA" id="ARBA00009759"/>
    </source>
</evidence>
<dbReference type="EMBL" id="CP002869">
    <property type="protein sequence ID" value="AEI40499.1"/>
    <property type="molecule type" value="Genomic_DNA"/>
</dbReference>
<dbReference type="Pfam" id="PF00459">
    <property type="entry name" value="Inositol_P"/>
    <property type="match status" value="1"/>
</dbReference>
<dbReference type="InterPro" id="IPR020550">
    <property type="entry name" value="Inositol_monophosphatase_CS"/>
</dbReference>
<dbReference type="PROSITE" id="PS00630">
    <property type="entry name" value="IMP_2"/>
    <property type="match status" value="1"/>
</dbReference>
<dbReference type="HOGENOM" id="CLU_044118_0_2_9"/>
<dbReference type="GO" id="GO:0007165">
    <property type="term" value="P:signal transduction"/>
    <property type="evidence" value="ECO:0007669"/>
    <property type="project" value="TreeGrafter"/>
</dbReference>
<comment type="catalytic activity">
    <reaction evidence="1 8">
        <text>a myo-inositol phosphate + H2O = myo-inositol + phosphate</text>
        <dbReference type="Rhea" id="RHEA:24056"/>
        <dbReference type="ChEBI" id="CHEBI:15377"/>
        <dbReference type="ChEBI" id="CHEBI:17268"/>
        <dbReference type="ChEBI" id="CHEBI:43474"/>
        <dbReference type="ChEBI" id="CHEBI:84139"/>
        <dbReference type="EC" id="3.1.3.25"/>
    </reaction>
</comment>
<feature type="binding site" evidence="7">
    <location>
        <position position="95"/>
    </location>
    <ligand>
        <name>Mg(2+)</name>
        <dbReference type="ChEBI" id="CHEBI:18420"/>
        <label>1</label>
        <note>catalytic</note>
    </ligand>
</feature>
<dbReference type="InterPro" id="IPR000760">
    <property type="entry name" value="Inositol_monophosphatase-like"/>
</dbReference>
<dbReference type="EC" id="3.1.3.25" evidence="8"/>
<evidence type="ECO:0000256" key="5">
    <source>
        <dbReference type="ARBA" id="ARBA00022801"/>
    </source>
</evidence>
<dbReference type="PATRIC" id="fig|1036673.3.peg.1733"/>
<dbReference type="PRINTS" id="PR00377">
    <property type="entry name" value="IMPHPHTASES"/>
</dbReference>
<dbReference type="GO" id="GO:0006020">
    <property type="term" value="P:inositol metabolic process"/>
    <property type="evidence" value="ECO:0007669"/>
    <property type="project" value="TreeGrafter"/>
</dbReference>
<reference evidence="9 10" key="2">
    <citation type="journal article" date="2013" name="Genome Announc.">
        <title>Genome Sequence of Growth-Improving Paenibacillus mucilaginosus Strain KNP414.</title>
        <authorList>
            <person name="Lu J.J."/>
            <person name="Wang J.F."/>
            <person name="Hu X.F."/>
        </authorList>
    </citation>
    <scope>NUCLEOTIDE SEQUENCE [LARGE SCALE GENOMIC DNA]</scope>
    <source>
        <strain evidence="9 10">KNP414</strain>
    </source>
</reference>
<dbReference type="SUPFAM" id="SSF56655">
    <property type="entry name" value="Carbohydrate phosphatase"/>
    <property type="match status" value="1"/>
</dbReference>
<reference evidence="10" key="1">
    <citation type="submission" date="2011-06" db="EMBL/GenBank/DDBJ databases">
        <title>Complete genome sequence of Paenibacillus mucilaginosus KNP414.</title>
        <authorList>
            <person name="Wang J."/>
            <person name="Hu S."/>
            <person name="Hu X."/>
            <person name="Zhang B."/>
            <person name="Dong D."/>
            <person name="Zhang S."/>
            <person name="Zhao K."/>
            <person name="Wu D."/>
        </authorList>
    </citation>
    <scope>NUCLEOTIDE SEQUENCE [LARGE SCALE GENOMIC DNA]</scope>
    <source>
        <strain evidence="10">KNP414</strain>
    </source>
</reference>
<sequence>MSYLETACSAAKQAGTMILSQMGTGQAAEKKSSRFDVVTEIDKRAEEMIRSIILESYPDHAFLGEEETFGSGKPVEQILEERSDRPYLWIVDPIDGTANFIHGIPGYTVSIALLCRGELRLGVIYDPCRDDLYWAESGKGAFCNGKPAAVTDAEQAEDCVIGTGFVSTPAYREMNIATMEAIGREFRTIRSLGSAALTLAYVACGKLDAFWEYGLSAWDVAAGVLLVEESGGMVTNTKGDPFRLWDRNIAASNAKVHSTLLPCLV</sequence>
<dbReference type="FunFam" id="3.40.190.80:FF:000020">
    <property type="entry name" value="Fructose-1,6-bisphosphatase/inositol-1-monophosphatase"/>
    <property type="match status" value="1"/>
</dbReference>
<keyword evidence="6 7" id="KW-0460">Magnesium</keyword>
<evidence type="ECO:0000256" key="2">
    <source>
        <dbReference type="ARBA" id="ARBA00001946"/>
    </source>
</evidence>
<feature type="binding site" evidence="7">
    <location>
        <position position="65"/>
    </location>
    <ligand>
        <name>Mg(2+)</name>
        <dbReference type="ChEBI" id="CHEBI:18420"/>
        <label>1</label>
        <note>catalytic</note>
    </ligand>
</feature>
<dbReference type="FunFam" id="3.30.540.10:FF:000003">
    <property type="entry name" value="Inositol-1-monophosphatase"/>
    <property type="match status" value="1"/>
</dbReference>
<dbReference type="GO" id="GO:0046872">
    <property type="term" value="F:metal ion binding"/>
    <property type="evidence" value="ECO:0007669"/>
    <property type="project" value="UniProtKB-KW"/>
</dbReference>
<protein>
    <recommendedName>
        <fullName evidence="8">Inositol-1-monophosphatase</fullName>
        <ecNumber evidence="8">3.1.3.25</ecNumber>
    </recommendedName>
</protein>
<evidence type="ECO:0000256" key="6">
    <source>
        <dbReference type="ARBA" id="ARBA00022842"/>
    </source>
</evidence>
<dbReference type="PROSITE" id="PS00629">
    <property type="entry name" value="IMP_1"/>
    <property type="match status" value="1"/>
</dbReference>
<dbReference type="Proteomes" id="UP000006620">
    <property type="component" value="Chromosome"/>
</dbReference>